<feature type="region of interest" description="Disordered" evidence="1">
    <location>
        <begin position="33"/>
        <end position="52"/>
    </location>
</feature>
<dbReference type="STRING" id="1037660.A0A066WCE3"/>
<proteinExistence type="predicted"/>
<dbReference type="EMBL" id="JMSN01000016">
    <property type="protein sequence ID" value="KDN51396.1"/>
    <property type="molecule type" value="Genomic_DNA"/>
</dbReference>
<dbReference type="GO" id="GO:0070449">
    <property type="term" value="C:elongin complex"/>
    <property type="evidence" value="ECO:0007669"/>
    <property type="project" value="InterPro"/>
</dbReference>
<feature type="compositionally biased region" description="Basic residues" evidence="1">
    <location>
        <begin position="597"/>
        <end position="613"/>
    </location>
</feature>
<accession>A0A066WCE3</accession>
<feature type="compositionally biased region" description="Polar residues" evidence="1">
    <location>
        <begin position="421"/>
        <end position="432"/>
    </location>
</feature>
<feature type="region of interest" description="Disordered" evidence="1">
    <location>
        <begin position="362"/>
        <end position="458"/>
    </location>
</feature>
<feature type="compositionally biased region" description="Polar residues" evidence="1">
    <location>
        <begin position="365"/>
        <end position="379"/>
    </location>
</feature>
<feature type="region of interest" description="Disordered" evidence="1">
    <location>
        <begin position="498"/>
        <end position="534"/>
    </location>
</feature>
<feature type="region of interest" description="Disordered" evidence="1">
    <location>
        <begin position="1"/>
        <end position="28"/>
    </location>
</feature>
<reference evidence="2 3" key="1">
    <citation type="submission" date="2014-05" db="EMBL/GenBank/DDBJ databases">
        <title>Draft genome sequence of a rare smut relative, Tilletiaria anomala UBC 951.</title>
        <authorList>
            <consortium name="DOE Joint Genome Institute"/>
            <person name="Toome M."/>
            <person name="Kuo A."/>
            <person name="Henrissat B."/>
            <person name="Lipzen A."/>
            <person name="Tritt A."/>
            <person name="Yoshinaga Y."/>
            <person name="Zane M."/>
            <person name="Barry K."/>
            <person name="Grigoriev I.V."/>
            <person name="Spatafora J.W."/>
            <person name="Aimea M.C."/>
        </authorList>
    </citation>
    <scope>NUCLEOTIDE SEQUENCE [LARGE SCALE GENOMIC DNA]</scope>
    <source>
        <strain evidence="2 3">UBC 951</strain>
    </source>
</reference>
<dbReference type="Proteomes" id="UP000027361">
    <property type="component" value="Unassembled WGS sequence"/>
</dbReference>
<dbReference type="OrthoDB" id="21513at2759"/>
<name>A0A066WCE3_TILAU</name>
<feature type="compositionally biased region" description="Low complexity" evidence="1">
    <location>
        <begin position="521"/>
        <end position="533"/>
    </location>
</feature>
<feature type="compositionally biased region" description="Polar residues" evidence="1">
    <location>
        <begin position="394"/>
        <end position="408"/>
    </location>
</feature>
<dbReference type="PANTHER" id="PTHR15141:SF76">
    <property type="entry name" value="TRANSCRIPTION ELONGATION FACTOR B POLYPEPTIDE 3"/>
    <property type="match status" value="1"/>
</dbReference>
<feature type="region of interest" description="Disordered" evidence="1">
    <location>
        <begin position="550"/>
        <end position="636"/>
    </location>
</feature>
<dbReference type="AlphaFoldDB" id="A0A066WCE3"/>
<feature type="compositionally biased region" description="Polar residues" evidence="1">
    <location>
        <begin position="618"/>
        <end position="627"/>
    </location>
</feature>
<organism evidence="2 3">
    <name type="scientific">Tilletiaria anomala (strain ATCC 24038 / CBS 436.72 / UBC 951)</name>
    <dbReference type="NCBI Taxonomy" id="1037660"/>
    <lineage>
        <taxon>Eukaryota</taxon>
        <taxon>Fungi</taxon>
        <taxon>Dikarya</taxon>
        <taxon>Basidiomycota</taxon>
        <taxon>Ustilaginomycotina</taxon>
        <taxon>Exobasidiomycetes</taxon>
        <taxon>Georgefischeriales</taxon>
        <taxon>Tilletiariaceae</taxon>
        <taxon>Tilletiaria</taxon>
    </lineage>
</organism>
<feature type="compositionally biased region" description="Polar residues" evidence="1">
    <location>
        <begin position="550"/>
        <end position="560"/>
    </location>
</feature>
<evidence type="ECO:0000256" key="1">
    <source>
        <dbReference type="SAM" id="MobiDB-lite"/>
    </source>
</evidence>
<feature type="compositionally biased region" description="Basic and acidic residues" evidence="1">
    <location>
        <begin position="384"/>
        <end position="393"/>
    </location>
</feature>
<dbReference type="PANTHER" id="PTHR15141">
    <property type="entry name" value="TRANSCRIPTION ELONGATION FACTOR B POLYPEPTIDE 3"/>
    <property type="match status" value="1"/>
</dbReference>
<feature type="region of interest" description="Disordered" evidence="1">
    <location>
        <begin position="263"/>
        <end position="329"/>
    </location>
</feature>
<evidence type="ECO:0000313" key="3">
    <source>
        <dbReference type="Proteomes" id="UP000027361"/>
    </source>
</evidence>
<dbReference type="GO" id="GO:0006368">
    <property type="term" value="P:transcription elongation by RNA polymerase II"/>
    <property type="evidence" value="ECO:0007669"/>
    <property type="project" value="InterPro"/>
</dbReference>
<dbReference type="InParanoid" id="A0A066WCE3"/>
<dbReference type="Gene3D" id="6.10.250.3180">
    <property type="match status" value="1"/>
</dbReference>
<dbReference type="InterPro" id="IPR010684">
    <property type="entry name" value="RNA_pol_II_trans_fac_SIII_A"/>
</dbReference>
<protein>
    <recommendedName>
        <fullName evidence="4">Elongin-A</fullName>
    </recommendedName>
</protein>
<dbReference type="HOGENOM" id="CLU_430329_0_0_1"/>
<dbReference type="Pfam" id="PF06881">
    <property type="entry name" value="Elongin_A"/>
    <property type="match status" value="1"/>
</dbReference>
<evidence type="ECO:0000313" key="2">
    <source>
        <dbReference type="EMBL" id="KDN51396.1"/>
    </source>
</evidence>
<dbReference type="GeneID" id="25266390"/>
<comment type="caution">
    <text evidence="2">The sequence shown here is derived from an EMBL/GenBank/DDBJ whole genome shotgun (WGS) entry which is preliminary data.</text>
</comment>
<sequence>MKDWRRSPEPPSMMGGGWTRQDEQPPDATVQLVDSDVPARPPDSGATEAPESASAIAIGEFLRAKKKTPPESLQSLCKRILFRNVANVVDLGTMPFRLAKDMLEQMKPMQLMDMEQKSPHFMPKTEYIWRRHVLQEFPKVRKAVEAGDFDKPDGWRALYFEKVADREEFLAEIGSRTKERYATLSAQKQAIRAVITDQLVGKIFARRQPNAPLTQTKGSKLINRARGMTIKAPKNASKRVVLSTSPTAPATFMEKWVAEAESASRTAARRKNGPIPGAYATIPSPPSSSSVPPSRPPTATPAHRPPQSNAKTMSSPPLAATGDSSPTSLIRSSVEGMTFRLRTQPGGGPINFFGGGSSLGGGSTFKRSSQPKSIASVVTVTKRRAPDVVKEGQPRSNPASPSPGTQGVTDAEWPSGAESPSPVNMSGAQSPRSVREKMQSIDLFSSGSSSFRRRPDKRRRLEPCASVVTLTNKRVLSVSEGVGTSGGQSKRMIVEEISPRADAVQGDYGSQEGSSMDQMRPSAPSATSVTSAPQLRSLGSLKARLIPVSNDSSSMAPTHGTSGGIPAAASTSDSLHRSPKVTSEPAIPTASPSLHQQHSKQASHGHTGHHRPARSIFMPSSSVTSQIPKELLRVKQ</sequence>
<dbReference type="InterPro" id="IPR051870">
    <property type="entry name" value="Elongin-A_domain"/>
</dbReference>
<keyword evidence="3" id="KW-1185">Reference proteome</keyword>
<dbReference type="RefSeq" id="XP_013244736.1">
    <property type="nucleotide sequence ID" value="XM_013389282.1"/>
</dbReference>
<evidence type="ECO:0008006" key="4">
    <source>
        <dbReference type="Google" id="ProtNLM"/>
    </source>
</evidence>
<gene>
    <name evidence="2" type="ORF">K437DRAFT_272900</name>
</gene>